<proteinExistence type="predicted"/>
<dbReference type="EMBL" id="JAPFCC010000001">
    <property type="protein sequence ID" value="MCW7554882.1"/>
    <property type="molecule type" value="Genomic_DNA"/>
</dbReference>
<keyword evidence="2" id="KW-1185">Reference proteome</keyword>
<name>A0ABT3MZT9_9GAMM</name>
<evidence type="ECO:0000313" key="1">
    <source>
        <dbReference type="EMBL" id="MCW7554882.1"/>
    </source>
</evidence>
<evidence type="ECO:0000313" key="2">
    <source>
        <dbReference type="Proteomes" id="UP001209854"/>
    </source>
</evidence>
<dbReference type="RefSeq" id="WP_262564642.1">
    <property type="nucleotide sequence ID" value="NZ_JAPFCC010000001.1"/>
</dbReference>
<dbReference type="Proteomes" id="UP001209854">
    <property type="component" value="Unassembled WGS sequence"/>
</dbReference>
<gene>
    <name evidence="1" type="ORF">NX722_20125</name>
</gene>
<organism evidence="1 2">
    <name type="scientific">Endozoicomonas gorgoniicola</name>
    <dbReference type="NCBI Taxonomy" id="1234144"/>
    <lineage>
        <taxon>Bacteria</taxon>
        <taxon>Pseudomonadati</taxon>
        <taxon>Pseudomonadota</taxon>
        <taxon>Gammaproteobacteria</taxon>
        <taxon>Oceanospirillales</taxon>
        <taxon>Endozoicomonadaceae</taxon>
        <taxon>Endozoicomonas</taxon>
    </lineage>
</organism>
<comment type="caution">
    <text evidence="1">The sequence shown here is derived from an EMBL/GenBank/DDBJ whole genome shotgun (WGS) entry which is preliminary data.</text>
</comment>
<accession>A0ABT3MZT9</accession>
<protein>
    <submittedName>
        <fullName evidence="1">Uncharacterized protein</fullName>
    </submittedName>
</protein>
<reference evidence="1 2" key="1">
    <citation type="submission" date="2022-10" db="EMBL/GenBank/DDBJ databases">
        <title>High-quality genome sequences of two octocoral-associated bacteria, Endozoicomonas euniceicola EF212 and Endozoicomonas gorgoniicola PS125.</title>
        <authorList>
            <person name="Chiou Y.-J."/>
            <person name="Chen Y.-H."/>
        </authorList>
    </citation>
    <scope>NUCLEOTIDE SEQUENCE [LARGE SCALE GENOMIC DNA]</scope>
    <source>
        <strain evidence="1 2">PS125</strain>
    </source>
</reference>
<sequence length="158" mass="18348">MDTISSLISCLKETDNPFMQVYYHQTEVIQLFNMLSYGLDDAPYLKDQFDFLNMQRERLFDLIKHLSELASDIPKIVSMIKFLVKKIGIKMSKMGVENTYDETSIALYSQLYSRSNILKNSLDHIKVLDNYIKNKEKESLSVIELIEKNLDQFSSSGN</sequence>